<gene>
    <name evidence="2" type="ORF">NLI96_g12375</name>
</gene>
<dbReference type="Pfam" id="PF18758">
    <property type="entry name" value="KDZ"/>
    <property type="match status" value="1"/>
</dbReference>
<feature type="region of interest" description="Disordered" evidence="1">
    <location>
        <begin position="363"/>
        <end position="399"/>
    </location>
</feature>
<dbReference type="InterPro" id="IPR040521">
    <property type="entry name" value="KDZ"/>
</dbReference>
<dbReference type="AlphaFoldDB" id="A0AAD5UPZ3"/>
<evidence type="ECO:0000313" key="3">
    <source>
        <dbReference type="Proteomes" id="UP001212997"/>
    </source>
</evidence>
<keyword evidence="3" id="KW-1185">Reference proteome</keyword>
<dbReference type="PANTHER" id="PTHR33096:SF1">
    <property type="entry name" value="CXC1-LIKE CYSTEINE CLUSTER ASSOCIATED WITH KDZ TRANSPOSASES DOMAIN-CONTAINING PROTEIN"/>
    <property type="match status" value="1"/>
</dbReference>
<evidence type="ECO:0000313" key="2">
    <source>
        <dbReference type="EMBL" id="KAJ3474585.1"/>
    </source>
</evidence>
<dbReference type="EMBL" id="JANAWD010001026">
    <property type="protein sequence ID" value="KAJ3474585.1"/>
    <property type="molecule type" value="Genomic_DNA"/>
</dbReference>
<evidence type="ECO:0000256" key="1">
    <source>
        <dbReference type="SAM" id="MobiDB-lite"/>
    </source>
</evidence>
<accession>A0AAD5UPZ3</accession>
<dbReference type="Proteomes" id="UP001212997">
    <property type="component" value="Unassembled WGS sequence"/>
</dbReference>
<proteinExistence type="predicted"/>
<protein>
    <submittedName>
        <fullName evidence="2">Uncharacterized protein</fullName>
    </submittedName>
</protein>
<dbReference type="PANTHER" id="PTHR33096">
    <property type="entry name" value="CXC2 DOMAIN-CONTAINING PROTEIN"/>
    <property type="match status" value="1"/>
</dbReference>
<comment type="caution">
    <text evidence="2">The sequence shown here is derived from an EMBL/GenBank/DDBJ whole genome shotgun (WGS) entry which is preliminary data.</text>
</comment>
<sequence>MLCSKLQPYAKSDTPIRFGVQFWTSIYHQRIGTRFKVASAAKVQGSRVPSVSELGVSRRVRQTILVPYPRTPLSHSTSIDIAPVTRNLGQKAVAAEREKALQRGQLNTQGLSDQAQQALAELSGNIYDEPDLDHDSSVLDDHDLDTLAQNEPILCAIRDIASQEHWRSSANPRTWAHRRHQELDRWGTIMEPLVDGYLRWFASPSPDPTVTSEHTLVDDPTCIQYTIFVFDIFLGSRLVTLSRSPDSISPALDFIAQGILVKTPTSPSVAIAIKTLELFHRIRLRKPSMSAEAFAKLLCDYHKIQDEPPLRFSRLWALDGNNSLKRMAMLEGREVSNHRRLSDSDYFIPREYVDRFANEVSMRKAPPVDSEGYKDNEEDDDDEPVGGTESDPTDGEKDAKISDCARNWKAAASDEKKKMWGIFDESGVFMSVCRHSLILWIIDMIKSGELAKYPLAMIAKVIENLEADSCGGFDIGCRFRETVLASSLGEAFRAKNCTICVNAFHGYTHAYLCQLTNHPNVIVGAGLEDFETMERIFSASNELAPITRYTTAFRRQLLIEFYFKQWDQDKYLNTGKFILNNYRQALDIINRDTVVLSNALRSNSIPEPRLDEWEAEEREYFQNVDTPQG</sequence>
<name>A0AAD5UPZ3_9APHY</name>
<organism evidence="2 3">
    <name type="scientific">Meripilus lineatus</name>
    <dbReference type="NCBI Taxonomy" id="2056292"/>
    <lineage>
        <taxon>Eukaryota</taxon>
        <taxon>Fungi</taxon>
        <taxon>Dikarya</taxon>
        <taxon>Basidiomycota</taxon>
        <taxon>Agaricomycotina</taxon>
        <taxon>Agaricomycetes</taxon>
        <taxon>Polyporales</taxon>
        <taxon>Meripilaceae</taxon>
        <taxon>Meripilus</taxon>
    </lineage>
</organism>
<reference evidence="2" key="1">
    <citation type="submission" date="2022-07" db="EMBL/GenBank/DDBJ databases">
        <title>Genome Sequence of Physisporinus lineatus.</title>
        <authorList>
            <person name="Buettner E."/>
        </authorList>
    </citation>
    <scope>NUCLEOTIDE SEQUENCE</scope>
    <source>
        <strain evidence="2">VT162</strain>
    </source>
</reference>